<accession>L1QF02</accession>
<keyword evidence="2" id="KW-1185">Reference proteome</keyword>
<name>L1QF02_9CLOT</name>
<dbReference type="EMBL" id="AMEZ01000058">
    <property type="protein sequence ID" value="EKY26250.1"/>
    <property type="molecule type" value="Genomic_DNA"/>
</dbReference>
<dbReference type="eggNOG" id="COG1233">
    <property type="taxonomic scope" value="Bacteria"/>
</dbReference>
<comment type="caution">
    <text evidence="1">The sequence shown here is derived from an EMBL/GenBank/DDBJ whole genome shotgun (WGS) entry which is preliminary data.</text>
</comment>
<proteinExistence type="predicted"/>
<evidence type="ECO:0008006" key="3">
    <source>
        <dbReference type="Google" id="ProtNLM"/>
    </source>
</evidence>
<dbReference type="PANTHER" id="PTHR43734:SF1">
    <property type="entry name" value="PHYTOENE DESATURASE"/>
    <property type="match status" value="1"/>
</dbReference>
<dbReference type="AlphaFoldDB" id="L1QF02"/>
<dbReference type="Proteomes" id="UP000010420">
    <property type="component" value="Unassembled WGS sequence"/>
</dbReference>
<dbReference type="RefSeq" id="WP_005213787.1">
    <property type="nucleotide sequence ID" value="NZ_KB291649.1"/>
</dbReference>
<dbReference type="PATRIC" id="fig|545697.3.peg.1999"/>
<dbReference type="PANTHER" id="PTHR43734">
    <property type="entry name" value="PHYTOENE DESATURASE"/>
    <property type="match status" value="1"/>
</dbReference>
<gene>
    <name evidence="1" type="ORF">HMPREF0216_02032</name>
</gene>
<dbReference type="HOGENOM" id="CLU_130984_0_0_9"/>
<reference evidence="1 2" key="1">
    <citation type="submission" date="2012-05" db="EMBL/GenBank/DDBJ databases">
        <authorList>
            <person name="Weinstock G."/>
            <person name="Sodergren E."/>
            <person name="Lobos E.A."/>
            <person name="Fulton L."/>
            <person name="Fulton R."/>
            <person name="Courtney L."/>
            <person name="Fronick C."/>
            <person name="O'Laughlin M."/>
            <person name="Godfrey J."/>
            <person name="Wilson R.M."/>
            <person name="Miner T."/>
            <person name="Farmer C."/>
            <person name="Delehaunty K."/>
            <person name="Cordes M."/>
            <person name="Minx P."/>
            <person name="Tomlinson C."/>
            <person name="Chen J."/>
            <person name="Wollam A."/>
            <person name="Pepin K.H."/>
            <person name="Bhonagiri V."/>
            <person name="Zhang X."/>
            <person name="Suruliraj S."/>
            <person name="Warren W."/>
            <person name="Mitreva M."/>
            <person name="Mardis E.R."/>
            <person name="Wilson R.K."/>
        </authorList>
    </citation>
    <scope>NUCLEOTIDE SEQUENCE [LARGE SCALE GENOMIC DNA]</scope>
    <source>
        <strain evidence="1 2">DSM 1785</strain>
    </source>
</reference>
<dbReference type="STRING" id="545697.HMPREF0216_02032"/>
<evidence type="ECO:0000313" key="1">
    <source>
        <dbReference type="EMBL" id="EKY26250.1"/>
    </source>
</evidence>
<sequence>MVRVPNLLSKDIVWNTSTIKNIEKSIFKILCGIKGLEDIKSHIVYKSYLTPEDFKNTYNTYYGSAFGISHNLNQSLIFRPQYSIPKIHNLYFTGASIHPGNGISMVLKSSKICADSIKN</sequence>
<organism evidence="1 2">
    <name type="scientific">Clostridium celatum DSM 1785</name>
    <dbReference type="NCBI Taxonomy" id="545697"/>
    <lineage>
        <taxon>Bacteria</taxon>
        <taxon>Bacillati</taxon>
        <taxon>Bacillota</taxon>
        <taxon>Clostridia</taxon>
        <taxon>Eubacteriales</taxon>
        <taxon>Clostridiaceae</taxon>
        <taxon>Clostridium</taxon>
    </lineage>
</organism>
<protein>
    <recommendedName>
        <fullName evidence="3">Amine oxidase domain-containing protein</fullName>
    </recommendedName>
</protein>
<evidence type="ECO:0000313" key="2">
    <source>
        <dbReference type="Proteomes" id="UP000010420"/>
    </source>
</evidence>